<sequence>RDGGYAVGLVRPRMLRPFPAEALRAALRGRRAAAVIDQNLSVGFGGVLHGELAASLCGVPGAPVLASFIGGLGGRDIPPAEFFAIAEVARAAADAGVPPEPRLLYTEDELREMRKLQGIAASERAGEGG</sequence>
<name>X0V613_9ZZZZ</name>
<dbReference type="Pfam" id="PF17147">
    <property type="entry name" value="PFOR_II"/>
    <property type="match status" value="1"/>
</dbReference>
<dbReference type="InterPro" id="IPR033412">
    <property type="entry name" value="PFOR_II"/>
</dbReference>
<protein>
    <recommendedName>
        <fullName evidence="1">Pyruvate:ferredoxin oxidoreductase core domain-containing protein</fullName>
    </recommendedName>
</protein>
<gene>
    <name evidence="2" type="ORF">S01H1_36861</name>
</gene>
<proteinExistence type="predicted"/>
<dbReference type="Gene3D" id="3.40.50.920">
    <property type="match status" value="1"/>
</dbReference>
<dbReference type="SUPFAM" id="SSF52922">
    <property type="entry name" value="TK C-terminal domain-like"/>
    <property type="match status" value="1"/>
</dbReference>
<evidence type="ECO:0000259" key="1">
    <source>
        <dbReference type="Pfam" id="PF17147"/>
    </source>
</evidence>
<evidence type="ECO:0000313" key="2">
    <source>
        <dbReference type="EMBL" id="GAG07933.1"/>
    </source>
</evidence>
<feature type="domain" description="Pyruvate:ferredoxin oxidoreductase core" evidence="1">
    <location>
        <begin position="1"/>
        <end position="81"/>
    </location>
</feature>
<reference evidence="2" key="1">
    <citation type="journal article" date="2014" name="Front. Microbiol.">
        <title>High frequency of phylogenetically diverse reductive dehalogenase-homologous genes in deep subseafloor sedimentary metagenomes.</title>
        <authorList>
            <person name="Kawai M."/>
            <person name="Futagami T."/>
            <person name="Toyoda A."/>
            <person name="Takaki Y."/>
            <person name="Nishi S."/>
            <person name="Hori S."/>
            <person name="Arai W."/>
            <person name="Tsubouchi T."/>
            <person name="Morono Y."/>
            <person name="Uchiyama I."/>
            <person name="Ito T."/>
            <person name="Fujiyama A."/>
            <person name="Inagaki F."/>
            <person name="Takami H."/>
        </authorList>
    </citation>
    <scope>NUCLEOTIDE SEQUENCE</scope>
    <source>
        <strain evidence="2">Expedition CK06-06</strain>
    </source>
</reference>
<organism evidence="2">
    <name type="scientific">marine sediment metagenome</name>
    <dbReference type="NCBI Taxonomy" id="412755"/>
    <lineage>
        <taxon>unclassified sequences</taxon>
        <taxon>metagenomes</taxon>
        <taxon>ecological metagenomes</taxon>
    </lineage>
</organism>
<feature type="non-terminal residue" evidence="2">
    <location>
        <position position="1"/>
    </location>
</feature>
<dbReference type="EMBL" id="BARS01023128">
    <property type="protein sequence ID" value="GAG07933.1"/>
    <property type="molecule type" value="Genomic_DNA"/>
</dbReference>
<dbReference type="AlphaFoldDB" id="X0V613"/>
<dbReference type="InterPro" id="IPR009014">
    <property type="entry name" value="Transketo_C/PFOR_II"/>
</dbReference>
<accession>X0V613</accession>
<comment type="caution">
    <text evidence="2">The sequence shown here is derived from an EMBL/GenBank/DDBJ whole genome shotgun (WGS) entry which is preliminary data.</text>
</comment>